<protein>
    <submittedName>
        <fullName evidence="1">Uncharacterized protein</fullName>
    </submittedName>
</protein>
<proteinExistence type="predicted"/>
<reference evidence="1 2" key="1">
    <citation type="submission" date="2011-02" db="EMBL/GenBank/DDBJ databases">
        <authorList>
            <person name="Nelson K.E."/>
            <person name="Sutton G."/>
            <person name="Torralba M."/>
            <person name="Durkin S."/>
            <person name="Harkins D."/>
            <person name="Montgomery R."/>
            <person name="Ziemer C."/>
            <person name="Klaassens E."/>
            <person name="Ocuiv P."/>
            <person name="Morrison M."/>
        </authorList>
    </citation>
    <scope>NUCLEOTIDE SEQUENCE [LARGE SCALE GENOMIC DNA]</scope>
    <source>
        <strain evidence="1 2">8</strain>
    </source>
</reference>
<evidence type="ECO:0000313" key="1">
    <source>
        <dbReference type="EMBL" id="EGC02471.1"/>
    </source>
</evidence>
<dbReference type="STRING" id="246199.CUS_5440"/>
<keyword evidence="2" id="KW-1185">Reference proteome</keyword>
<organism evidence="1 2">
    <name type="scientific">Ruminococcus albus 8</name>
    <dbReference type="NCBI Taxonomy" id="246199"/>
    <lineage>
        <taxon>Bacteria</taxon>
        <taxon>Bacillati</taxon>
        <taxon>Bacillota</taxon>
        <taxon>Clostridia</taxon>
        <taxon>Eubacteriales</taxon>
        <taxon>Oscillospiraceae</taxon>
        <taxon>Ruminococcus</taxon>
    </lineage>
</organism>
<name>E9SE21_RUMAL</name>
<dbReference type="EMBL" id="ADKM02000093">
    <property type="protein sequence ID" value="EGC02471.1"/>
    <property type="molecule type" value="Genomic_DNA"/>
</dbReference>
<accession>E9SE21</accession>
<evidence type="ECO:0000313" key="2">
    <source>
        <dbReference type="Proteomes" id="UP000004259"/>
    </source>
</evidence>
<dbReference type="Proteomes" id="UP000004259">
    <property type="component" value="Unassembled WGS sequence"/>
</dbReference>
<comment type="caution">
    <text evidence="1">The sequence shown here is derived from an EMBL/GenBank/DDBJ whole genome shotgun (WGS) entry which is preliminary data.</text>
</comment>
<gene>
    <name evidence="1" type="ORF">CUS_5440</name>
</gene>
<sequence length="40" mass="4458">MNSNMTKNNKCADSRSVSTLVFCISPRAGRYAVVKMSINY</sequence>
<dbReference type="AlphaFoldDB" id="E9SE21"/>